<feature type="domain" description="MAP kinase-activating death" evidence="2">
    <location>
        <begin position="540"/>
        <end position="582"/>
    </location>
</feature>
<dbReference type="Pfam" id="PF23629">
    <property type="entry name" value="Death_MADD"/>
    <property type="match status" value="1"/>
</dbReference>
<dbReference type="WBParaSite" id="TTAC_0001053701-mRNA-1">
    <property type="protein sequence ID" value="TTAC_0001053701-mRNA-1"/>
    <property type="gene ID" value="TTAC_0001053701"/>
</dbReference>
<name>A0A0R3XAG0_HYDTA</name>
<gene>
    <name evidence="3" type="ORF">TTAC_LOCUS10520</name>
</gene>
<dbReference type="GO" id="GO:0032483">
    <property type="term" value="P:regulation of Rab protein signal transduction"/>
    <property type="evidence" value="ECO:0007669"/>
    <property type="project" value="TreeGrafter"/>
</dbReference>
<evidence type="ECO:0000313" key="4">
    <source>
        <dbReference type="Proteomes" id="UP000274429"/>
    </source>
</evidence>
<feature type="region of interest" description="Disordered" evidence="1">
    <location>
        <begin position="132"/>
        <end position="164"/>
    </location>
</feature>
<feature type="compositionally biased region" description="Polar residues" evidence="1">
    <location>
        <begin position="133"/>
        <end position="158"/>
    </location>
</feature>
<dbReference type="AlphaFoldDB" id="A0A0R3XAG0"/>
<feature type="region of interest" description="Disordered" evidence="1">
    <location>
        <begin position="358"/>
        <end position="380"/>
    </location>
</feature>
<dbReference type="EMBL" id="UYWX01021796">
    <property type="protein sequence ID" value="VDM35500.1"/>
    <property type="molecule type" value="Genomic_DNA"/>
</dbReference>
<dbReference type="GO" id="GO:0005085">
    <property type="term" value="F:guanyl-nucleotide exchange factor activity"/>
    <property type="evidence" value="ECO:0007669"/>
    <property type="project" value="TreeGrafter"/>
</dbReference>
<evidence type="ECO:0000259" key="2">
    <source>
        <dbReference type="Pfam" id="PF23629"/>
    </source>
</evidence>
<accession>A0A0R3XAG0</accession>
<evidence type="ECO:0000313" key="5">
    <source>
        <dbReference type="WBParaSite" id="TTAC_0001053701-mRNA-1"/>
    </source>
</evidence>
<feature type="region of interest" description="Disordered" evidence="1">
    <location>
        <begin position="456"/>
        <end position="484"/>
    </location>
</feature>
<dbReference type="PANTHER" id="PTHR13008">
    <property type="entry name" value="MAP-KINASE ACTIVATING DEATH DOMAIN PROTEIN MADD /DENN/AEX-3 C.ELEGANS"/>
    <property type="match status" value="1"/>
</dbReference>
<dbReference type="Proteomes" id="UP000274429">
    <property type="component" value="Unassembled WGS sequence"/>
</dbReference>
<proteinExistence type="predicted"/>
<dbReference type="InterPro" id="IPR039980">
    <property type="entry name" value="MADD"/>
</dbReference>
<protein>
    <submittedName>
        <fullName evidence="5">Rap-GAP domain-containing protein</fullName>
    </submittedName>
</protein>
<dbReference type="STRING" id="6205.A0A0R3XAG0"/>
<dbReference type="PANTHER" id="PTHR13008:SF7">
    <property type="entry name" value="MAP KINASE-ACTIVATING DEATH DOMAIN PROTEIN"/>
    <property type="match status" value="1"/>
</dbReference>
<organism evidence="5">
    <name type="scientific">Hydatigena taeniaeformis</name>
    <name type="common">Feline tapeworm</name>
    <name type="synonym">Taenia taeniaeformis</name>
    <dbReference type="NCBI Taxonomy" id="6205"/>
    <lineage>
        <taxon>Eukaryota</taxon>
        <taxon>Metazoa</taxon>
        <taxon>Spiralia</taxon>
        <taxon>Lophotrochozoa</taxon>
        <taxon>Platyhelminthes</taxon>
        <taxon>Cestoda</taxon>
        <taxon>Eucestoda</taxon>
        <taxon>Cyclophyllidea</taxon>
        <taxon>Taeniidae</taxon>
        <taxon>Hydatigera</taxon>
    </lineage>
</organism>
<reference evidence="3 4" key="2">
    <citation type="submission" date="2018-11" db="EMBL/GenBank/DDBJ databases">
        <authorList>
            <consortium name="Pathogen Informatics"/>
        </authorList>
    </citation>
    <scope>NUCLEOTIDE SEQUENCE [LARGE SCALE GENOMIC DNA]</scope>
</reference>
<keyword evidence="4" id="KW-1185">Reference proteome</keyword>
<evidence type="ECO:0000313" key="3">
    <source>
        <dbReference type="EMBL" id="VDM35500.1"/>
    </source>
</evidence>
<feature type="region of interest" description="Disordered" evidence="1">
    <location>
        <begin position="233"/>
        <end position="254"/>
    </location>
</feature>
<evidence type="ECO:0000256" key="1">
    <source>
        <dbReference type="SAM" id="MobiDB-lite"/>
    </source>
</evidence>
<sequence>MFARRRLQKLMEEEVYRNSALALVNMNVGHPPPNGQSHIPDVCLDSWEQYKAYVWLFTQIGVGIRQSCRPLITTFIDSRGDVVSATGLAQALRDLFTSQAERDRVSHGGVCSSFCLLEMAHTHYHLLPKRRSVVTQSSTTPRRVTSASNATSLPTSPKQLVEPLTSPKFKSDSYVGDKGFFTFFTDSPSNPTTFEPLHQHEQDAANQSSFHYLRDMPDLIELSQKLQTRLAEAFRSSGANTSPDNNGERKETCGSRVKAYLSKEAALRLSHRLLASQTVPTLGQKSTRSRSHRTHLFFLLHSSHILHDGDDDDDDISEMTSTSWNGQHRSQRVNTISEAKKKERDEKRKLFNVINTERSTPSQPLSPIKQRRTFGRDSEEEEAKEVEFELTASSAISMNVVEDVVTLPSFKSSVSLGYRYRHGRLFQTTTQVSPSVKTPPPCISVPALRFGLADQKSNSTATSSSIPESNKAADNTKATTKKGEEVTQVKLQEDEEVMQSKVQRTYLFEEAMINATDSKLWTNMQFWEDLFLDTVVQERGMDFDPEGLLEHYAHLTPIGQKHLELNEDDLLAGVMHNLIAFMRGNDIDLLPMASRQFTPETFFVYPVWLEEAEMCAMEVGVSSQVAIGDE</sequence>
<dbReference type="GO" id="GO:0042981">
    <property type="term" value="P:regulation of apoptotic process"/>
    <property type="evidence" value="ECO:0007669"/>
    <property type="project" value="TreeGrafter"/>
</dbReference>
<dbReference type="OrthoDB" id="6282239at2759"/>
<feature type="compositionally biased region" description="Polar residues" evidence="1">
    <location>
        <begin position="456"/>
        <end position="468"/>
    </location>
</feature>
<dbReference type="InterPro" id="IPR056574">
    <property type="entry name" value="Death_MADD"/>
</dbReference>
<reference evidence="5" key="1">
    <citation type="submission" date="2017-02" db="UniProtKB">
        <authorList>
            <consortium name="WormBaseParasite"/>
        </authorList>
    </citation>
    <scope>IDENTIFICATION</scope>
</reference>
<dbReference type="GO" id="GO:0005829">
    <property type="term" value="C:cytosol"/>
    <property type="evidence" value="ECO:0007669"/>
    <property type="project" value="TreeGrafter"/>
</dbReference>